<name>C1DPT9_AZOVD</name>
<proteinExistence type="predicted"/>
<organism evidence="1 2">
    <name type="scientific">Azotobacter vinelandii (strain DJ / ATCC BAA-1303)</name>
    <dbReference type="NCBI Taxonomy" id="322710"/>
    <lineage>
        <taxon>Bacteria</taxon>
        <taxon>Pseudomonadati</taxon>
        <taxon>Pseudomonadota</taxon>
        <taxon>Gammaproteobacteria</taxon>
        <taxon>Pseudomonadales</taxon>
        <taxon>Pseudomonadaceae</taxon>
        <taxon>Azotobacter</taxon>
    </lineage>
</organism>
<evidence type="ECO:0000313" key="2">
    <source>
        <dbReference type="Proteomes" id="UP000002424"/>
    </source>
</evidence>
<sequence length="35" mass="3747">MPGIGTASVAVLLAERTERDRPDRRRIAVLVGAPC</sequence>
<dbReference type="AlphaFoldDB" id="C1DPT9"/>
<evidence type="ECO:0000313" key="1">
    <source>
        <dbReference type="EMBL" id="ACO79510.1"/>
    </source>
</evidence>
<reference evidence="1 2" key="1">
    <citation type="journal article" date="2009" name="J. Bacteriol.">
        <title>Genome sequence of Azotobacter vinelandii, an obligate aerobe specialized to support diverse anaerobic metabolic processes.</title>
        <authorList>
            <person name="Setubal J.C."/>
            <person name="dos Santos P."/>
            <person name="Goldman B.S."/>
            <person name="Ertesvag H."/>
            <person name="Espin G."/>
            <person name="Rubio L.M."/>
            <person name="Valla S."/>
            <person name="Almeida N.F."/>
            <person name="Balasubramanian D."/>
            <person name="Cromes L."/>
            <person name="Curatti L."/>
            <person name="Du Z."/>
            <person name="Godsy E."/>
            <person name="Goodner B."/>
            <person name="Hellner-Burris K."/>
            <person name="Hernandez J.A."/>
            <person name="Houmiel K."/>
            <person name="Imperial J."/>
            <person name="Kennedy C."/>
            <person name="Larson T.J."/>
            <person name="Latreille P."/>
            <person name="Ligon L.S."/>
            <person name="Lu J."/>
            <person name="Maerk M."/>
            <person name="Miller N.M."/>
            <person name="Norton S."/>
            <person name="O'Carroll I.P."/>
            <person name="Paulsen I."/>
            <person name="Raulfs E.C."/>
            <person name="Roemer R."/>
            <person name="Rosser J."/>
            <person name="Segura D."/>
            <person name="Slater S."/>
            <person name="Stricklin S.L."/>
            <person name="Studholme D.J."/>
            <person name="Sun J."/>
            <person name="Viana C.J."/>
            <person name="Wallin E."/>
            <person name="Wang B."/>
            <person name="Wheeler C."/>
            <person name="Zhu H."/>
            <person name="Dean D.R."/>
            <person name="Dixon R."/>
            <person name="Wood D."/>
        </authorList>
    </citation>
    <scope>NUCLEOTIDE SEQUENCE [LARGE SCALE GENOMIC DNA]</scope>
    <source>
        <strain evidence="2">DJ / ATCC BAA-1303</strain>
    </source>
</reference>
<dbReference type="EMBL" id="CP001157">
    <property type="protein sequence ID" value="ACO79510.1"/>
    <property type="molecule type" value="Genomic_DNA"/>
</dbReference>
<accession>C1DPT9</accession>
<dbReference type="HOGENOM" id="CLU_3362965_0_0_6"/>
<keyword evidence="2" id="KW-1185">Reference proteome</keyword>
<dbReference type="Proteomes" id="UP000002424">
    <property type="component" value="Chromosome"/>
</dbReference>
<dbReference type="KEGG" id="avn:Avin_33600"/>
<protein>
    <submittedName>
        <fullName evidence="1">Uncharacterized protein</fullName>
    </submittedName>
</protein>
<gene>
    <name evidence="1" type="ordered locus">Avin_33600</name>
</gene>
<dbReference type="EnsemblBacteria" id="ACO79510">
    <property type="protein sequence ID" value="ACO79510"/>
    <property type="gene ID" value="Avin_33600"/>
</dbReference>